<dbReference type="Proteomes" id="UP000320475">
    <property type="component" value="Unassembled WGS sequence"/>
</dbReference>
<organism evidence="3 4">
    <name type="scientific">Synchytrium endobioticum</name>
    <dbReference type="NCBI Taxonomy" id="286115"/>
    <lineage>
        <taxon>Eukaryota</taxon>
        <taxon>Fungi</taxon>
        <taxon>Fungi incertae sedis</taxon>
        <taxon>Chytridiomycota</taxon>
        <taxon>Chytridiomycota incertae sedis</taxon>
        <taxon>Chytridiomycetes</taxon>
        <taxon>Synchytriales</taxon>
        <taxon>Synchytriaceae</taxon>
        <taxon>Synchytrium</taxon>
    </lineage>
</organism>
<dbReference type="OrthoDB" id="5582182at2759"/>
<dbReference type="STRING" id="286115.A0A507CGY7"/>
<comment type="caution">
    <text evidence="3">The sequence shown here is derived from an EMBL/GenBank/DDBJ whole genome shotgun (WGS) entry which is preliminary data.</text>
</comment>
<proteinExistence type="predicted"/>
<evidence type="ECO:0000313" key="2">
    <source>
        <dbReference type="EMBL" id="TPX34787.1"/>
    </source>
</evidence>
<dbReference type="Proteomes" id="UP000317494">
    <property type="component" value="Unassembled WGS sequence"/>
</dbReference>
<dbReference type="EMBL" id="QEAN01000438">
    <property type="protein sequence ID" value="TPX37254.1"/>
    <property type="molecule type" value="Genomic_DNA"/>
</dbReference>
<evidence type="ECO:0000259" key="1">
    <source>
        <dbReference type="Pfam" id="PF03732"/>
    </source>
</evidence>
<name>A0A507CGY7_9FUNG</name>
<feature type="domain" description="Retrotransposon gag" evidence="1">
    <location>
        <begin position="111"/>
        <end position="205"/>
    </location>
</feature>
<evidence type="ECO:0000313" key="4">
    <source>
        <dbReference type="Proteomes" id="UP000317494"/>
    </source>
</evidence>
<protein>
    <recommendedName>
        <fullName evidence="1">Retrotransposon gag domain-containing protein</fullName>
    </recommendedName>
</protein>
<evidence type="ECO:0000313" key="3">
    <source>
        <dbReference type="EMBL" id="TPX37254.1"/>
    </source>
</evidence>
<dbReference type="Pfam" id="PF03732">
    <property type="entry name" value="Retrotrans_gag"/>
    <property type="match status" value="1"/>
</dbReference>
<dbReference type="AlphaFoldDB" id="A0A507CGY7"/>
<evidence type="ECO:0000313" key="5">
    <source>
        <dbReference type="Proteomes" id="UP000320475"/>
    </source>
</evidence>
<keyword evidence="4" id="KW-1185">Reference proteome</keyword>
<dbReference type="InterPro" id="IPR005162">
    <property type="entry name" value="Retrotrans_gag_dom"/>
</dbReference>
<dbReference type="EMBL" id="QEAM01000802">
    <property type="protein sequence ID" value="TPX34787.1"/>
    <property type="molecule type" value="Genomic_DNA"/>
</dbReference>
<sequence>MQGFETHDSPTSTAPSYATLHHKHTADEQSMPGSFPAPRKLLSHPSITQSTPHVSLHINQSAEPPYIGHLPRYSAMDRTKCETLLKSADIVFKIHPKGYSQDFQKILFIGSHLDGAPLLWFHDLFIHSESTLLDSTSYNDFKQLFASLWGDFHAKNRASDRLVHFRQGSNTLSEYAGEFYSTALQSSLWGNQRALFRNFMKGLNRKTSKKVIGRQFSSIDELVYWSMKSDAASVPLGDKRNDT</sequence>
<gene>
    <name evidence="2" type="ORF">SeLEV6574_g08253</name>
    <name evidence="3" type="ORF">SeMB42_g06977</name>
</gene>
<dbReference type="VEuPathDB" id="FungiDB:SeMB42_g06977"/>
<reference evidence="4 5" key="1">
    <citation type="journal article" date="2019" name="Sci. Rep.">
        <title>Comparative genomics of chytrid fungi reveal insights into the obligate biotrophic and pathogenic lifestyle of Synchytrium endobioticum.</title>
        <authorList>
            <person name="van de Vossenberg B.T.L.H."/>
            <person name="Warris S."/>
            <person name="Nguyen H.D.T."/>
            <person name="van Gent-Pelzer M.P.E."/>
            <person name="Joly D.L."/>
            <person name="van de Geest H.C."/>
            <person name="Bonants P.J.M."/>
            <person name="Smith D.S."/>
            <person name="Levesque C.A."/>
            <person name="van der Lee T.A.J."/>
        </authorList>
    </citation>
    <scope>NUCLEOTIDE SEQUENCE [LARGE SCALE GENOMIC DNA]</scope>
    <source>
        <strain evidence="2 5">LEV6574</strain>
        <strain evidence="3 4">MB42</strain>
    </source>
</reference>
<accession>A0A507CGY7</accession>